<organism evidence="5 6">
    <name type="scientific">Streptomyces mexicanus</name>
    <dbReference type="NCBI Taxonomy" id="178566"/>
    <lineage>
        <taxon>Bacteria</taxon>
        <taxon>Bacillati</taxon>
        <taxon>Actinomycetota</taxon>
        <taxon>Actinomycetes</taxon>
        <taxon>Kitasatosporales</taxon>
        <taxon>Streptomycetaceae</taxon>
        <taxon>Streptomyces</taxon>
    </lineage>
</organism>
<feature type="transmembrane region" description="Helical" evidence="4">
    <location>
        <begin position="156"/>
        <end position="176"/>
    </location>
</feature>
<dbReference type="EMBL" id="JACMHY010000004">
    <property type="protein sequence ID" value="MBC2865884.1"/>
    <property type="molecule type" value="Genomic_DNA"/>
</dbReference>
<keyword evidence="4" id="KW-0812">Transmembrane</keyword>
<comment type="caution">
    <text evidence="5">The sequence shown here is derived from an EMBL/GenBank/DDBJ whole genome shotgun (WGS) entry which is preliminary data.</text>
</comment>
<keyword evidence="2" id="KW-0804">Transcription</keyword>
<feature type="region of interest" description="Disordered" evidence="3">
    <location>
        <begin position="84"/>
        <end position="153"/>
    </location>
</feature>
<evidence type="ECO:0000256" key="2">
    <source>
        <dbReference type="ARBA" id="ARBA00023163"/>
    </source>
</evidence>
<gene>
    <name evidence="5" type="ORF">H1R13_13060</name>
</gene>
<sequence length="322" mass="33093">MTSTTDTAGHPDVTEIADLSEGLLAPARAQELRRHLDACTACADVRASLEEIRALLGSVPEPQGMPEDIADRIDAALAAERMADGGDVGAHVSRETPAAERSAGPAAHPPVDHSADSSTDGPVHRPADRPAGRARTVGTGPGRKPLTPRSRRRTTVLATAFAVAALGLASTLVATLQDDKGTPATAHGRPSASADTFSEGTLQRQVTSLLGTAQRTHGTTHAPHSFGTNSETGSDSGTGNPNVLKSAPTVSVPACVRQGVNSADSPLAAEKGTYRGKDAYLVVLPDASGDGTRVTAYVVDATCVRQPTARATVLLSHSYARP</sequence>
<evidence type="ECO:0000256" key="3">
    <source>
        <dbReference type="SAM" id="MobiDB-lite"/>
    </source>
</evidence>
<name>A0A7X1LQQ5_9ACTN</name>
<dbReference type="RefSeq" id="WP_159667741.1">
    <property type="nucleotide sequence ID" value="NZ_JACMHY010000004.1"/>
</dbReference>
<evidence type="ECO:0008006" key="7">
    <source>
        <dbReference type="Google" id="ProtNLM"/>
    </source>
</evidence>
<dbReference type="Gene3D" id="1.10.10.1320">
    <property type="entry name" value="Anti-sigma factor, zinc-finger domain"/>
    <property type="match status" value="1"/>
</dbReference>
<dbReference type="AlphaFoldDB" id="A0A7X1LQQ5"/>
<keyword evidence="6" id="KW-1185">Reference proteome</keyword>
<reference evidence="5 6" key="1">
    <citation type="submission" date="2020-08" db="EMBL/GenBank/DDBJ databases">
        <title>Whole-Genome Sequence of French Clinical Streptomyces mexicanus Strain Q0842.</title>
        <authorList>
            <person name="Boxberger M."/>
            <person name="La Scola B."/>
        </authorList>
    </citation>
    <scope>NUCLEOTIDE SEQUENCE [LARGE SCALE GENOMIC DNA]</scope>
    <source>
        <strain evidence="5 6">Marseille-Q0842</strain>
    </source>
</reference>
<protein>
    <recommendedName>
        <fullName evidence="7">Zinc-finger domain-containing protein</fullName>
    </recommendedName>
</protein>
<dbReference type="InterPro" id="IPR041916">
    <property type="entry name" value="Anti_sigma_zinc_sf"/>
</dbReference>
<feature type="compositionally biased region" description="Basic and acidic residues" evidence="3">
    <location>
        <begin position="122"/>
        <end position="131"/>
    </location>
</feature>
<keyword evidence="1" id="KW-0805">Transcription regulation</keyword>
<feature type="region of interest" description="Disordered" evidence="3">
    <location>
        <begin position="181"/>
        <end position="200"/>
    </location>
</feature>
<accession>A0A7X1LQQ5</accession>
<evidence type="ECO:0000256" key="4">
    <source>
        <dbReference type="SAM" id="Phobius"/>
    </source>
</evidence>
<dbReference type="Proteomes" id="UP000517694">
    <property type="component" value="Unassembled WGS sequence"/>
</dbReference>
<evidence type="ECO:0000313" key="6">
    <source>
        <dbReference type="Proteomes" id="UP000517694"/>
    </source>
</evidence>
<keyword evidence="4" id="KW-1133">Transmembrane helix</keyword>
<dbReference type="OrthoDB" id="4350643at2"/>
<evidence type="ECO:0000313" key="5">
    <source>
        <dbReference type="EMBL" id="MBC2865884.1"/>
    </source>
</evidence>
<feature type="region of interest" description="Disordered" evidence="3">
    <location>
        <begin position="214"/>
        <end position="246"/>
    </location>
</feature>
<feature type="compositionally biased region" description="Polar residues" evidence="3">
    <location>
        <begin position="226"/>
        <end position="243"/>
    </location>
</feature>
<proteinExistence type="predicted"/>
<keyword evidence="4" id="KW-0472">Membrane</keyword>
<evidence type="ECO:0000256" key="1">
    <source>
        <dbReference type="ARBA" id="ARBA00023015"/>
    </source>
</evidence>